<dbReference type="RefSeq" id="WP_160611891.1">
    <property type="nucleotide sequence ID" value="NZ_WTZA01000002.1"/>
</dbReference>
<evidence type="ECO:0000256" key="1">
    <source>
        <dbReference type="ARBA" id="ARBA00022737"/>
    </source>
</evidence>
<dbReference type="Gene3D" id="3.10.580.10">
    <property type="entry name" value="CBS-domain"/>
    <property type="match status" value="1"/>
</dbReference>
<dbReference type="InterPro" id="IPR051462">
    <property type="entry name" value="CBS_domain-containing"/>
</dbReference>
<sequence>MTAISQIMTANPQAAQAGDSLRTVAQAMQQGDFGSMPVVDGGRLAGVVTDRDIAVRGVAQGLSSDEPVSRVMTAEPVCVGPDCDLQEAAQLMQEKQIRRLYVTENDSLVGVAALADVVAAAGDELSGETIEKISQ</sequence>
<dbReference type="PANTHER" id="PTHR48108">
    <property type="entry name" value="CBS DOMAIN-CONTAINING PROTEIN CBSX2, CHLOROPLASTIC"/>
    <property type="match status" value="1"/>
</dbReference>
<evidence type="ECO:0000259" key="3">
    <source>
        <dbReference type="PROSITE" id="PS51371"/>
    </source>
</evidence>
<proteinExistence type="predicted"/>
<dbReference type="AlphaFoldDB" id="A0A6I4THC1"/>
<dbReference type="PANTHER" id="PTHR48108:SF34">
    <property type="entry name" value="CBS DOMAIN-CONTAINING PROTEIN YHCV"/>
    <property type="match status" value="1"/>
</dbReference>
<feature type="domain" description="CBS" evidence="3">
    <location>
        <begin position="8"/>
        <end position="66"/>
    </location>
</feature>
<dbReference type="EMBL" id="WTZA01000002">
    <property type="protein sequence ID" value="MXO76066.1"/>
    <property type="molecule type" value="Genomic_DNA"/>
</dbReference>
<accession>A0A6I4THC1</accession>
<dbReference type="InterPro" id="IPR000644">
    <property type="entry name" value="CBS_dom"/>
</dbReference>
<dbReference type="OrthoDB" id="9807125at2"/>
<organism evidence="4 5">
    <name type="scientific">Tsuneonella aeria</name>
    <dbReference type="NCBI Taxonomy" id="1837929"/>
    <lineage>
        <taxon>Bacteria</taxon>
        <taxon>Pseudomonadati</taxon>
        <taxon>Pseudomonadota</taxon>
        <taxon>Alphaproteobacteria</taxon>
        <taxon>Sphingomonadales</taxon>
        <taxon>Erythrobacteraceae</taxon>
        <taxon>Tsuneonella</taxon>
    </lineage>
</organism>
<evidence type="ECO:0000256" key="2">
    <source>
        <dbReference type="PROSITE-ProRule" id="PRU00703"/>
    </source>
</evidence>
<keyword evidence="2" id="KW-0129">CBS domain</keyword>
<evidence type="ECO:0000313" key="5">
    <source>
        <dbReference type="Proteomes" id="UP000439522"/>
    </source>
</evidence>
<keyword evidence="1" id="KW-0677">Repeat</keyword>
<dbReference type="PROSITE" id="PS51371">
    <property type="entry name" value="CBS"/>
    <property type="match status" value="2"/>
</dbReference>
<protein>
    <submittedName>
        <fullName evidence="4">CBS domain-containing protein</fullName>
    </submittedName>
</protein>
<feature type="domain" description="CBS" evidence="3">
    <location>
        <begin position="72"/>
        <end position="129"/>
    </location>
</feature>
<evidence type="ECO:0000313" key="4">
    <source>
        <dbReference type="EMBL" id="MXO76066.1"/>
    </source>
</evidence>
<keyword evidence="5" id="KW-1185">Reference proteome</keyword>
<dbReference type="SMART" id="SM00116">
    <property type="entry name" value="CBS"/>
    <property type="match status" value="2"/>
</dbReference>
<comment type="caution">
    <text evidence="4">The sequence shown here is derived from an EMBL/GenBank/DDBJ whole genome shotgun (WGS) entry which is preliminary data.</text>
</comment>
<dbReference type="SUPFAM" id="SSF54631">
    <property type="entry name" value="CBS-domain pair"/>
    <property type="match status" value="1"/>
</dbReference>
<dbReference type="Proteomes" id="UP000439522">
    <property type="component" value="Unassembled WGS sequence"/>
</dbReference>
<dbReference type="Pfam" id="PF00571">
    <property type="entry name" value="CBS"/>
    <property type="match status" value="2"/>
</dbReference>
<name>A0A6I4THC1_9SPHN</name>
<dbReference type="InterPro" id="IPR046342">
    <property type="entry name" value="CBS_dom_sf"/>
</dbReference>
<gene>
    <name evidence="4" type="ORF">GRI40_12655</name>
</gene>
<reference evidence="4 5" key="1">
    <citation type="submission" date="2019-12" db="EMBL/GenBank/DDBJ databases">
        <title>Genomic-based taxomic classification of the family Erythrobacteraceae.</title>
        <authorList>
            <person name="Xu L."/>
        </authorList>
    </citation>
    <scope>NUCLEOTIDE SEQUENCE [LARGE SCALE GENOMIC DNA]</scope>
    <source>
        <strain evidence="4 5">100921-2</strain>
    </source>
</reference>